<evidence type="ECO:0000313" key="1">
    <source>
        <dbReference type="EMBL" id="TGX98374.1"/>
    </source>
</evidence>
<dbReference type="Proteomes" id="UP000307720">
    <property type="component" value="Unassembled WGS sequence"/>
</dbReference>
<name>A0AC61QZ75_9FIRM</name>
<evidence type="ECO:0000313" key="2">
    <source>
        <dbReference type="Proteomes" id="UP000307720"/>
    </source>
</evidence>
<proteinExistence type="predicted"/>
<reference evidence="1" key="1">
    <citation type="submission" date="2019-04" db="EMBL/GenBank/DDBJ databases">
        <title>Microbes associate with the intestines of laboratory mice.</title>
        <authorList>
            <person name="Navarre W."/>
            <person name="Wong E."/>
            <person name="Huang K."/>
            <person name="Tropini C."/>
            <person name="Ng K."/>
            <person name="Yu B."/>
        </authorList>
    </citation>
    <scope>NUCLEOTIDE SEQUENCE</scope>
    <source>
        <strain evidence="1">NM72_1-8</strain>
    </source>
</reference>
<gene>
    <name evidence="1" type="ORF">E5357_09140</name>
</gene>
<organism evidence="1 2">
    <name type="scientific">Hominisplanchenecus murintestinalis</name>
    <dbReference type="NCBI Taxonomy" id="2941517"/>
    <lineage>
        <taxon>Bacteria</taxon>
        <taxon>Bacillati</taxon>
        <taxon>Bacillota</taxon>
        <taxon>Clostridia</taxon>
        <taxon>Lachnospirales</taxon>
        <taxon>Lachnospiraceae</taxon>
        <taxon>Hominisplanchenecus</taxon>
    </lineage>
</organism>
<sequence length="510" mass="58320">MMGTVALYMRLSSEDANEGESFSIRNQRDLLHNFLKSRREFDGCTVMEFCDDGYTGTNFDRPGIQKMLSMAGNPIQCIIVKDFSRFGRNLLDVGDYLDQIFPFLGVRFIAVNENYDSKNSIGSSVSLDVSLKAMVYEMYSRDISEKIRCVQQAKMKKGEYLCAIAFYGYKRSAAQKNKLEVDGKAADVVRRIFQMAVDGITPTQIALRLNAEGIPSPLVYRRENHTDGLRGWKVSGDISYWTRENVRRIISDERYTGCLISRKRTTVDVSKKQTVKVPKEEWIVAKNTHEAIVTEETYAQAQKILKSCKRKKTPAKPNQRFRGLLKCAVCGRTLERVICKEPYFCCPTRKTVPDALCRRVHVDEQDLETALTASIQSRVRLLLEAEVEHENENLPDALEKQIQECQTAISRCKAKQADAFEDYAEGRITRQEYLTRKAEAARQHDDMTASYMELSAKRVELQKAANSAEKMDLGRYACVGELTRELLTELVREIRVSGENDLEIVWNFRE</sequence>
<protein>
    <submittedName>
        <fullName evidence="1">Recombinase</fullName>
    </submittedName>
</protein>
<dbReference type="EMBL" id="SRZB01000018">
    <property type="protein sequence ID" value="TGX98374.1"/>
    <property type="molecule type" value="Genomic_DNA"/>
</dbReference>
<comment type="caution">
    <text evidence="1">The sequence shown here is derived from an EMBL/GenBank/DDBJ whole genome shotgun (WGS) entry which is preliminary data.</text>
</comment>
<accession>A0AC61QZ75</accession>
<keyword evidence="2" id="KW-1185">Reference proteome</keyword>